<organism evidence="6 8">
    <name type="scientific">Endobacter medicaginis</name>
    <dbReference type="NCBI Taxonomy" id="1181271"/>
    <lineage>
        <taxon>Bacteria</taxon>
        <taxon>Pseudomonadati</taxon>
        <taxon>Pseudomonadota</taxon>
        <taxon>Alphaproteobacteria</taxon>
        <taxon>Acetobacterales</taxon>
        <taxon>Acetobacteraceae</taxon>
        <taxon>Endobacter</taxon>
    </lineage>
</organism>
<evidence type="ECO:0000313" key="7">
    <source>
        <dbReference type="Proteomes" id="UP000557688"/>
    </source>
</evidence>
<dbReference type="EMBL" id="JABXXQ010000057">
    <property type="protein sequence ID" value="NVN29679.1"/>
    <property type="molecule type" value="Genomic_DNA"/>
</dbReference>
<protein>
    <recommendedName>
        <fullName evidence="2 4">Cell division topological specificity factor</fullName>
    </recommendedName>
</protein>
<dbReference type="AlphaFoldDB" id="A0A850NMN8"/>
<keyword evidence="4" id="KW-0131">Cell cycle</keyword>
<evidence type="ECO:0000313" key="6">
    <source>
        <dbReference type="EMBL" id="NVN29679.1"/>
    </source>
</evidence>
<dbReference type="InterPro" id="IPR005527">
    <property type="entry name" value="MinE"/>
</dbReference>
<name>A0A850NMN8_9PROT</name>
<dbReference type="NCBIfam" id="TIGR01215">
    <property type="entry name" value="minE"/>
    <property type="match status" value="1"/>
</dbReference>
<evidence type="ECO:0000256" key="4">
    <source>
        <dbReference type="HAMAP-Rule" id="MF_00262"/>
    </source>
</evidence>
<comment type="similarity">
    <text evidence="1 4">Belongs to the MinE family.</text>
</comment>
<dbReference type="Pfam" id="PF03776">
    <property type="entry name" value="MinE"/>
    <property type="match status" value="1"/>
</dbReference>
<dbReference type="GO" id="GO:0051301">
    <property type="term" value="P:cell division"/>
    <property type="evidence" value="ECO:0007669"/>
    <property type="project" value="UniProtKB-KW"/>
</dbReference>
<gene>
    <name evidence="4 6" type="primary">minE</name>
    <name evidence="5" type="ORF">FHR90_002131</name>
    <name evidence="6" type="ORF">HUK83_04915</name>
</gene>
<evidence type="ECO:0000313" key="8">
    <source>
        <dbReference type="Proteomes" id="UP000565205"/>
    </source>
</evidence>
<dbReference type="Proteomes" id="UP000557688">
    <property type="component" value="Unassembled WGS sequence"/>
</dbReference>
<dbReference type="SUPFAM" id="SSF55229">
    <property type="entry name" value="Cell division protein MinE topological specificity domain"/>
    <property type="match status" value="1"/>
</dbReference>
<dbReference type="EMBL" id="JACHXV010000007">
    <property type="protein sequence ID" value="MBB3174290.1"/>
    <property type="molecule type" value="Genomic_DNA"/>
</dbReference>
<sequence length="107" mass="11408">MSLLSFFTRKSSSAPVARDRLQILLAHERGGGGLAGQSDLVAKLQEEILAVIAKHVAVDRDKVLIKLDRGAQVSTLEIDIEVPDLIKTAGKSAEAPKPDPKTVLRAG</sequence>
<reference evidence="6 8" key="1">
    <citation type="submission" date="2020-06" db="EMBL/GenBank/DDBJ databases">
        <title>Description of novel acetic acid bacteria.</title>
        <authorList>
            <person name="Sombolestani A."/>
        </authorList>
    </citation>
    <scope>NUCLEOTIDE SEQUENCE [LARGE SCALE GENOMIC DNA]</scope>
    <source>
        <strain evidence="6 8">LMG 26838</strain>
    </source>
</reference>
<dbReference type="GO" id="GO:0032955">
    <property type="term" value="P:regulation of division septum assembly"/>
    <property type="evidence" value="ECO:0007669"/>
    <property type="project" value="InterPro"/>
</dbReference>
<dbReference type="InterPro" id="IPR036707">
    <property type="entry name" value="MinE_sf"/>
</dbReference>
<dbReference type="RefSeq" id="WP_176622572.1">
    <property type="nucleotide sequence ID" value="NZ_JABXXQ010000057.1"/>
</dbReference>
<evidence type="ECO:0000256" key="3">
    <source>
        <dbReference type="ARBA" id="ARBA00025265"/>
    </source>
</evidence>
<evidence type="ECO:0000256" key="2">
    <source>
        <dbReference type="ARBA" id="ARBA00020112"/>
    </source>
</evidence>
<reference evidence="5 7" key="2">
    <citation type="submission" date="2020-08" db="EMBL/GenBank/DDBJ databases">
        <title>Genomic Encyclopedia of Type Strains, Phase III (KMG-III): the genomes of soil and plant-associated and newly described type strains.</title>
        <authorList>
            <person name="Whitman W."/>
        </authorList>
    </citation>
    <scope>NUCLEOTIDE SEQUENCE [LARGE SCALE GENOMIC DNA]</scope>
    <source>
        <strain evidence="5 7">CECT 8088</strain>
    </source>
</reference>
<dbReference type="Gene3D" id="3.30.1070.10">
    <property type="entry name" value="Cell division topological specificity factor MinE"/>
    <property type="match status" value="1"/>
</dbReference>
<comment type="function">
    <text evidence="3 4">Prevents the cell division inhibition by proteins MinC and MinD at internal division sites while permitting inhibition at polar sites. This ensures cell division at the proper site by restricting the formation of a division septum at the midpoint of the long axis of the cell.</text>
</comment>
<keyword evidence="7" id="KW-1185">Reference proteome</keyword>
<evidence type="ECO:0000313" key="5">
    <source>
        <dbReference type="EMBL" id="MBB3174290.1"/>
    </source>
</evidence>
<dbReference type="HAMAP" id="MF_00262">
    <property type="entry name" value="MinE"/>
    <property type="match status" value="1"/>
</dbReference>
<dbReference type="NCBIfam" id="NF001422">
    <property type="entry name" value="PRK00296.1"/>
    <property type="match status" value="1"/>
</dbReference>
<keyword evidence="4 6" id="KW-0132">Cell division</keyword>
<comment type="caution">
    <text evidence="6">The sequence shown here is derived from an EMBL/GenBank/DDBJ whole genome shotgun (WGS) entry which is preliminary data.</text>
</comment>
<proteinExistence type="inferred from homology"/>
<dbReference type="Proteomes" id="UP000565205">
    <property type="component" value="Unassembled WGS sequence"/>
</dbReference>
<evidence type="ECO:0000256" key="1">
    <source>
        <dbReference type="ARBA" id="ARBA00008168"/>
    </source>
</evidence>
<accession>A0A850NMN8</accession>